<gene>
    <name evidence="2" type="ORF">GCM10017764_12880</name>
</gene>
<dbReference type="InterPro" id="IPR000182">
    <property type="entry name" value="GNAT_dom"/>
</dbReference>
<dbReference type="InterPro" id="IPR016181">
    <property type="entry name" value="Acyl_CoA_acyltransferase"/>
</dbReference>
<organism evidence="2 3">
    <name type="scientific">Sphingobacterium griseoflavum</name>
    <dbReference type="NCBI Taxonomy" id="1474952"/>
    <lineage>
        <taxon>Bacteria</taxon>
        <taxon>Pseudomonadati</taxon>
        <taxon>Bacteroidota</taxon>
        <taxon>Sphingobacteriia</taxon>
        <taxon>Sphingobacteriales</taxon>
        <taxon>Sphingobacteriaceae</taxon>
        <taxon>Sphingobacterium</taxon>
    </lineage>
</organism>
<evidence type="ECO:0000313" key="3">
    <source>
        <dbReference type="Proteomes" id="UP000620550"/>
    </source>
</evidence>
<dbReference type="PROSITE" id="PS51186">
    <property type="entry name" value="GNAT"/>
    <property type="match status" value="1"/>
</dbReference>
<dbReference type="PANTHER" id="PTHR43792">
    <property type="entry name" value="GNAT FAMILY, PUTATIVE (AFU_ORTHOLOGUE AFUA_3G00765)-RELATED-RELATED"/>
    <property type="match status" value="1"/>
</dbReference>
<reference evidence="3" key="1">
    <citation type="journal article" date="2019" name="Int. J. Syst. Evol. Microbiol.">
        <title>The Global Catalogue of Microorganisms (GCM) 10K type strain sequencing project: providing services to taxonomists for standard genome sequencing and annotation.</title>
        <authorList>
            <consortium name="The Broad Institute Genomics Platform"/>
            <consortium name="The Broad Institute Genome Sequencing Center for Infectious Disease"/>
            <person name="Wu L."/>
            <person name="Ma J."/>
        </authorList>
    </citation>
    <scope>NUCLEOTIDE SEQUENCE [LARGE SCALE GENOMIC DNA]</scope>
    <source>
        <strain evidence="3">CGMCC 1.12966</strain>
    </source>
</reference>
<feature type="domain" description="N-acetyltransferase" evidence="1">
    <location>
        <begin position="10"/>
        <end position="175"/>
    </location>
</feature>
<proteinExistence type="predicted"/>
<comment type="caution">
    <text evidence="2">The sequence shown here is derived from an EMBL/GenBank/DDBJ whole genome shotgun (WGS) entry which is preliminary data.</text>
</comment>
<sequence length="184" mass="21014">MTILIETDRLILREILPNDIEGMFALDSDPEVHRYLGNSPVQDKQDIVAVIDYIRKQYEAYGIGRWAVVDKQTNDFIGWAGLKFITETTNGYQYYYDLGYRLIRRFWGQGIATEAALACIDYGFNQLGLPAIHGVADCQNIGSNRILSKIGFDWVETFDLDGTSCNWYTHFKPLEQEVGKTTLP</sequence>
<keyword evidence="3" id="KW-1185">Reference proteome</keyword>
<dbReference type="PANTHER" id="PTHR43792:SF16">
    <property type="entry name" value="N-ACETYLTRANSFERASE DOMAIN-CONTAINING PROTEIN"/>
    <property type="match status" value="1"/>
</dbReference>
<name>A0ABQ3HVS5_9SPHI</name>
<dbReference type="RefSeq" id="WP_189625816.1">
    <property type="nucleotide sequence ID" value="NZ_BNAF01000004.1"/>
</dbReference>
<dbReference type="Gene3D" id="3.40.630.30">
    <property type="match status" value="1"/>
</dbReference>
<dbReference type="Pfam" id="PF13302">
    <property type="entry name" value="Acetyltransf_3"/>
    <property type="match status" value="1"/>
</dbReference>
<evidence type="ECO:0000259" key="1">
    <source>
        <dbReference type="PROSITE" id="PS51186"/>
    </source>
</evidence>
<dbReference type="Proteomes" id="UP000620550">
    <property type="component" value="Unassembled WGS sequence"/>
</dbReference>
<dbReference type="EMBL" id="BNAF01000004">
    <property type="protein sequence ID" value="GHE31209.1"/>
    <property type="molecule type" value="Genomic_DNA"/>
</dbReference>
<evidence type="ECO:0000313" key="2">
    <source>
        <dbReference type="EMBL" id="GHE31209.1"/>
    </source>
</evidence>
<dbReference type="InterPro" id="IPR051531">
    <property type="entry name" value="N-acetyltransferase"/>
</dbReference>
<protein>
    <submittedName>
        <fullName evidence="2">N-acetyltransferase</fullName>
    </submittedName>
</protein>
<dbReference type="SUPFAM" id="SSF55729">
    <property type="entry name" value="Acyl-CoA N-acyltransferases (Nat)"/>
    <property type="match status" value="1"/>
</dbReference>
<accession>A0ABQ3HVS5</accession>